<sequence length="332" mass="37328">MPDKGGGLLSKTIVHNPVLELLERPEGAKPDVQRQQGSSQEGHLINSTRDMQRSPAPRSLSNSAGEHHSMHSRMVSAHSLGVFERHLLLGGGDAGPARTPNMAIDESTLRDCLKHVLSLCYATDPSDWAKLFAREIRAWVYDYSFNAHVVITDLATPDHTGEPRFSAEECEARFYACRRAMAGLTEECDLLVRQGAHAYRAATRAGHTVLDGQDYPDSLDEDAFRCTFGWWSPAERLHIRATKETEPFHRSERIRIAAAALGFDFTPRDPVSQYLRLMYPPPRTAEESVKAKHYFDSWERGWRSDDFEREYALPDDCYSDTSSDSGADECEP</sequence>
<comment type="caution">
    <text evidence="1">The sequence shown here is derived from an EMBL/GenBank/DDBJ whole genome shotgun (WGS) entry which is preliminary data.</text>
</comment>
<reference evidence="1" key="1">
    <citation type="submission" date="2021-02" db="EMBL/GenBank/DDBJ databases">
        <authorList>
            <consortium name="DOE Joint Genome Institute"/>
            <person name="Ahrendt S."/>
            <person name="Looney B.P."/>
            <person name="Miyauchi S."/>
            <person name="Morin E."/>
            <person name="Drula E."/>
            <person name="Courty P.E."/>
            <person name="Chicoki N."/>
            <person name="Fauchery L."/>
            <person name="Kohler A."/>
            <person name="Kuo A."/>
            <person name="Labutti K."/>
            <person name="Pangilinan J."/>
            <person name="Lipzen A."/>
            <person name="Riley R."/>
            <person name="Andreopoulos W."/>
            <person name="He G."/>
            <person name="Johnson J."/>
            <person name="Barry K.W."/>
            <person name="Grigoriev I.V."/>
            <person name="Nagy L."/>
            <person name="Hibbett D."/>
            <person name="Henrissat B."/>
            <person name="Matheny P.B."/>
            <person name="Labbe J."/>
            <person name="Martin F."/>
        </authorList>
    </citation>
    <scope>NUCLEOTIDE SEQUENCE</scope>
    <source>
        <strain evidence="1">EC-137</strain>
    </source>
</reference>
<accession>A0ACB8Q703</accession>
<evidence type="ECO:0000313" key="2">
    <source>
        <dbReference type="Proteomes" id="UP000814128"/>
    </source>
</evidence>
<reference evidence="1" key="2">
    <citation type="journal article" date="2022" name="New Phytol.">
        <title>Evolutionary transition to the ectomycorrhizal habit in the genomes of a hyperdiverse lineage of mushroom-forming fungi.</title>
        <authorList>
            <person name="Looney B."/>
            <person name="Miyauchi S."/>
            <person name="Morin E."/>
            <person name="Drula E."/>
            <person name="Courty P.E."/>
            <person name="Kohler A."/>
            <person name="Kuo A."/>
            <person name="LaButti K."/>
            <person name="Pangilinan J."/>
            <person name="Lipzen A."/>
            <person name="Riley R."/>
            <person name="Andreopoulos W."/>
            <person name="He G."/>
            <person name="Johnson J."/>
            <person name="Nolan M."/>
            <person name="Tritt A."/>
            <person name="Barry K.W."/>
            <person name="Grigoriev I.V."/>
            <person name="Nagy L.G."/>
            <person name="Hibbett D."/>
            <person name="Henrissat B."/>
            <person name="Matheny P.B."/>
            <person name="Labbe J."/>
            <person name="Martin F.M."/>
        </authorList>
    </citation>
    <scope>NUCLEOTIDE SEQUENCE</scope>
    <source>
        <strain evidence="1">EC-137</strain>
    </source>
</reference>
<dbReference type="EMBL" id="MU273895">
    <property type="protein sequence ID" value="KAI0027492.1"/>
    <property type="molecule type" value="Genomic_DNA"/>
</dbReference>
<evidence type="ECO:0000313" key="1">
    <source>
        <dbReference type="EMBL" id="KAI0027492.1"/>
    </source>
</evidence>
<organism evidence="1 2">
    <name type="scientific">Vararia minispora EC-137</name>
    <dbReference type="NCBI Taxonomy" id="1314806"/>
    <lineage>
        <taxon>Eukaryota</taxon>
        <taxon>Fungi</taxon>
        <taxon>Dikarya</taxon>
        <taxon>Basidiomycota</taxon>
        <taxon>Agaricomycotina</taxon>
        <taxon>Agaricomycetes</taxon>
        <taxon>Russulales</taxon>
        <taxon>Lachnocladiaceae</taxon>
        <taxon>Vararia</taxon>
    </lineage>
</organism>
<protein>
    <submittedName>
        <fullName evidence="1">Uncharacterized protein</fullName>
    </submittedName>
</protein>
<gene>
    <name evidence="1" type="ORF">K488DRAFT_74499</name>
</gene>
<name>A0ACB8Q703_9AGAM</name>
<dbReference type="Proteomes" id="UP000814128">
    <property type="component" value="Unassembled WGS sequence"/>
</dbReference>
<proteinExistence type="predicted"/>
<keyword evidence="2" id="KW-1185">Reference proteome</keyword>